<protein>
    <recommendedName>
        <fullName evidence="4">SGNH hydrolase-type esterase domain-containing protein</fullName>
    </recommendedName>
</protein>
<dbReference type="SUPFAM" id="SSF52266">
    <property type="entry name" value="SGNH hydrolase"/>
    <property type="match status" value="1"/>
</dbReference>
<dbReference type="InterPro" id="IPR036514">
    <property type="entry name" value="SGNH_hydro_sf"/>
</dbReference>
<keyword evidence="1" id="KW-0472">Membrane</keyword>
<dbReference type="KEGG" id="mph:MLP_48890"/>
<reference evidence="2 3" key="1">
    <citation type="submission" date="2011-05" db="EMBL/GenBank/DDBJ databases">
        <title>Whole genome sequence of Microlunatus phosphovorus NM-1.</title>
        <authorList>
            <person name="Hosoyama A."/>
            <person name="Sasaki K."/>
            <person name="Harada T."/>
            <person name="Igarashi R."/>
            <person name="Kawakoshi A."/>
            <person name="Sasagawa M."/>
            <person name="Fukada J."/>
            <person name="Nakamura S."/>
            <person name="Katano Y."/>
            <person name="Hanada S."/>
            <person name="Kamagata Y."/>
            <person name="Nakamura N."/>
            <person name="Yamazaki S."/>
            <person name="Fujita N."/>
        </authorList>
    </citation>
    <scope>NUCLEOTIDE SEQUENCE [LARGE SCALE GENOMIC DNA]</scope>
    <source>
        <strain evidence="3">ATCC 700054 / DSM 10555 / JCM 9379 / NBRC 101784 / NCIMB 13414 / VKM Ac-1990 / NM-1</strain>
    </source>
</reference>
<dbReference type="EMBL" id="AP012204">
    <property type="protein sequence ID" value="BAK37903.1"/>
    <property type="molecule type" value="Genomic_DNA"/>
</dbReference>
<dbReference type="eggNOG" id="COG2755">
    <property type="taxonomic scope" value="Bacteria"/>
</dbReference>
<evidence type="ECO:0008006" key="4">
    <source>
        <dbReference type="Google" id="ProtNLM"/>
    </source>
</evidence>
<dbReference type="Proteomes" id="UP000007947">
    <property type="component" value="Chromosome"/>
</dbReference>
<dbReference type="STRING" id="1032480.MLP_48890"/>
<sequence length="274" mass="29135">MKTSFWSRLVMGVAAVGILGAVSLYFLWDPKRSYEPAPDTAASTITTEVLGKASGARIYFGHRSVGKNILSGVSDVYAAKGVTQPEVVEVPIGGSVPKVAGEGTILHTQIGENGNPAGKLVNFDSMVRSGIADQVDIALLKFCYVDIKWNTDVDALFAEYKQTMADLERDYPNVRFLHATVPLTVGPVGIKGHIKAVVGRDDNATRTRYNELIRGNFDADQVFDLAAVEATSPDGEALTSLYPGYSSDGAHLNASGASKVAVVLLETVARTGQA</sequence>
<evidence type="ECO:0000256" key="1">
    <source>
        <dbReference type="SAM" id="Phobius"/>
    </source>
</evidence>
<gene>
    <name evidence="2" type="ordered locus">MLP_48890</name>
</gene>
<dbReference type="HOGENOM" id="CLU_1000618_0_0_11"/>
<evidence type="ECO:0000313" key="3">
    <source>
        <dbReference type="Proteomes" id="UP000007947"/>
    </source>
</evidence>
<name>F5XFW9_MICPN</name>
<dbReference type="OrthoDB" id="7064934at2"/>
<feature type="transmembrane region" description="Helical" evidence="1">
    <location>
        <begin position="6"/>
        <end position="28"/>
    </location>
</feature>
<dbReference type="RefSeq" id="WP_013865726.1">
    <property type="nucleotide sequence ID" value="NC_015635.1"/>
</dbReference>
<dbReference type="AlphaFoldDB" id="F5XFW9"/>
<accession>F5XFW9</accession>
<organism evidence="2 3">
    <name type="scientific">Microlunatus phosphovorus (strain ATCC 700054 / DSM 10555 / JCM 9379 / NBRC 101784 / NCIMB 13414 / VKM Ac-1990 / NM-1)</name>
    <dbReference type="NCBI Taxonomy" id="1032480"/>
    <lineage>
        <taxon>Bacteria</taxon>
        <taxon>Bacillati</taxon>
        <taxon>Actinomycetota</taxon>
        <taxon>Actinomycetes</taxon>
        <taxon>Propionibacteriales</taxon>
        <taxon>Propionibacteriaceae</taxon>
        <taxon>Microlunatus</taxon>
    </lineage>
</organism>
<evidence type="ECO:0000313" key="2">
    <source>
        <dbReference type="EMBL" id="BAK37903.1"/>
    </source>
</evidence>
<keyword evidence="1" id="KW-1133">Transmembrane helix</keyword>
<proteinExistence type="predicted"/>
<keyword evidence="1" id="KW-0812">Transmembrane</keyword>
<keyword evidence="3" id="KW-1185">Reference proteome</keyword>
<dbReference type="Gene3D" id="3.40.50.1110">
    <property type="entry name" value="SGNH hydrolase"/>
    <property type="match status" value="1"/>
</dbReference>